<evidence type="ECO:0000313" key="4">
    <source>
        <dbReference type="Proteomes" id="UP000019763"/>
    </source>
</evidence>
<evidence type="ECO:0000256" key="1">
    <source>
        <dbReference type="SAM" id="MobiDB-lite"/>
    </source>
</evidence>
<reference evidence="3" key="1">
    <citation type="submission" date="2013-12" db="EMBL/GenBank/DDBJ databases">
        <authorList>
            <person name="Omoto C.K."/>
            <person name="Sibley D."/>
            <person name="Venepally P."/>
            <person name="Hadjithomas M."/>
            <person name="Karamycheva S."/>
            <person name="Brunk B."/>
            <person name="Roos D."/>
            <person name="Caler E."/>
            <person name="Lorenzi H."/>
        </authorList>
    </citation>
    <scope>NUCLEOTIDE SEQUENCE</scope>
</reference>
<dbReference type="AlphaFoldDB" id="A0A023BC15"/>
<feature type="compositionally biased region" description="Low complexity" evidence="1">
    <location>
        <begin position="162"/>
        <end position="198"/>
    </location>
</feature>
<dbReference type="GeneID" id="22910931"/>
<accession>A0A023BC15</accession>
<dbReference type="VEuPathDB" id="CryptoDB:GNI_018400"/>
<feature type="region of interest" description="Disordered" evidence="1">
    <location>
        <begin position="84"/>
        <end position="107"/>
    </location>
</feature>
<feature type="transmembrane region" description="Helical" evidence="2">
    <location>
        <begin position="21"/>
        <end position="38"/>
    </location>
</feature>
<name>A0A023BC15_GRENI</name>
<dbReference type="EMBL" id="AFNH02000134">
    <property type="protein sequence ID" value="EZG81698.1"/>
    <property type="molecule type" value="Genomic_DNA"/>
</dbReference>
<keyword evidence="2" id="KW-1133">Transmembrane helix</keyword>
<keyword evidence="2" id="KW-0472">Membrane</keyword>
<comment type="caution">
    <text evidence="3">The sequence shown here is derived from an EMBL/GenBank/DDBJ whole genome shotgun (WGS) entry which is preliminary data.</text>
</comment>
<proteinExistence type="predicted"/>
<evidence type="ECO:0000313" key="3">
    <source>
        <dbReference type="EMBL" id="EZG81698.1"/>
    </source>
</evidence>
<evidence type="ECO:0000256" key="2">
    <source>
        <dbReference type="SAM" id="Phobius"/>
    </source>
</evidence>
<dbReference type="RefSeq" id="XP_011134204.1">
    <property type="nucleotide sequence ID" value="XM_011135902.1"/>
</dbReference>
<sequence length="374" mass="38114">MIPSQSVRGSRRFTGYPAANMLQWAVLVATIVFILGSLTHCASLFGRGAFGTLVWTEGTAGTEAVAAASLQQMASAAAPVAQSPSATPAAASPPQAPSAATASQGAAPSPQAAAAALQAAAVAPQTGAAAPQAGVASPQTGAAAPQTQTAAAAAAAPAAQAAAPSQATTNQSAPKAAQAASPSETAATEAATTSADSELTGGPEDMKPLPDKAYAMLEFNMISSRLLFDCTKPQESVNVEHCKTVKKLFENHPVYLDNTKRLIGSTLFDSAATVAGLSVGYQRWLSNRLPNIVEKVLSDKAPTKNVVVTKTPSPTVWIMAVACALWTLGAILVAAEWIISRETTPRVAGPTNEEFNDIEADEEISLLLPPPTSS</sequence>
<feature type="transmembrane region" description="Helical" evidence="2">
    <location>
        <begin position="316"/>
        <end position="339"/>
    </location>
</feature>
<organism evidence="3 4">
    <name type="scientific">Gregarina niphandrodes</name>
    <name type="common">Septate eugregarine</name>
    <dbReference type="NCBI Taxonomy" id="110365"/>
    <lineage>
        <taxon>Eukaryota</taxon>
        <taxon>Sar</taxon>
        <taxon>Alveolata</taxon>
        <taxon>Apicomplexa</taxon>
        <taxon>Conoidasida</taxon>
        <taxon>Gregarinasina</taxon>
        <taxon>Eugregarinorida</taxon>
        <taxon>Gregarinidae</taxon>
        <taxon>Gregarina</taxon>
    </lineage>
</organism>
<dbReference type="Proteomes" id="UP000019763">
    <property type="component" value="Unassembled WGS sequence"/>
</dbReference>
<keyword evidence="2 3" id="KW-0812">Transmembrane</keyword>
<feature type="region of interest" description="Disordered" evidence="1">
    <location>
        <begin position="162"/>
        <end position="208"/>
    </location>
</feature>
<protein>
    <submittedName>
        <fullName evidence="3">Transmembrane protein</fullName>
    </submittedName>
</protein>
<keyword evidence="4" id="KW-1185">Reference proteome</keyword>
<gene>
    <name evidence="3" type="ORF">GNI_018400</name>
</gene>